<keyword evidence="4" id="KW-1185">Reference proteome</keyword>
<feature type="compositionally biased region" description="Polar residues" evidence="1">
    <location>
        <begin position="485"/>
        <end position="502"/>
    </location>
</feature>
<dbReference type="SUPFAM" id="SSF50729">
    <property type="entry name" value="PH domain-like"/>
    <property type="match status" value="2"/>
</dbReference>
<dbReference type="Pfam" id="PF00621">
    <property type="entry name" value="RhoGEF"/>
    <property type="match status" value="1"/>
</dbReference>
<reference evidence="3" key="1">
    <citation type="submission" date="2021-11" db="EMBL/GenBank/DDBJ databases">
        <authorList>
            <person name="Herlambang A."/>
            <person name="Guo Y."/>
            <person name="Takashima Y."/>
            <person name="Nishizawa T."/>
        </authorList>
    </citation>
    <scope>NUCLEOTIDE SEQUENCE</scope>
    <source>
        <strain evidence="3">E1425</strain>
    </source>
</reference>
<evidence type="ECO:0000256" key="1">
    <source>
        <dbReference type="SAM" id="MobiDB-lite"/>
    </source>
</evidence>
<protein>
    <recommendedName>
        <fullName evidence="2">DH domain-containing protein</fullName>
    </recommendedName>
</protein>
<evidence type="ECO:0000313" key="3">
    <source>
        <dbReference type="EMBL" id="GJJ73446.1"/>
    </source>
</evidence>
<feature type="compositionally biased region" description="Low complexity" evidence="1">
    <location>
        <begin position="300"/>
        <end position="319"/>
    </location>
</feature>
<dbReference type="InterPro" id="IPR000219">
    <property type="entry name" value="DH_dom"/>
</dbReference>
<dbReference type="GO" id="GO:0005085">
    <property type="term" value="F:guanyl-nucleotide exchange factor activity"/>
    <property type="evidence" value="ECO:0007669"/>
    <property type="project" value="InterPro"/>
</dbReference>
<gene>
    <name evidence="3" type="ORF">EMPS_05804</name>
</gene>
<accession>A0A9P3HB46</accession>
<dbReference type="PANTHER" id="PTHR12673:SF159">
    <property type="entry name" value="LD03170P"/>
    <property type="match status" value="1"/>
</dbReference>
<dbReference type="GO" id="GO:0005737">
    <property type="term" value="C:cytoplasm"/>
    <property type="evidence" value="ECO:0007669"/>
    <property type="project" value="TreeGrafter"/>
</dbReference>
<name>A0A9P3HB46_9FUNG</name>
<dbReference type="AlphaFoldDB" id="A0A9P3HB46"/>
<reference evidence="3" key="2">
    <citation type="journal article" date="2022" name="Microbiol. Resour. Announc.">
        <title>Whole-Genome Sequence of Entomortierella parvispora E1425, a Mucoromycotan Fungus Associated with Burkholderiaceae-Related Endosymbiotic Bacteria.</title>
        <authorList>
            <person name="Herlambang A."/>
            <person name="Guo Y."/>
            <person name="Takashima Y."/>
            <person name="Narisawa K."/>
            <person name="Ohta H."/>
            <person name="Nishizawa T."/>
        </authorList>
    </citation>
    <scope>NUCLEOTIDE SEQUENCE</scope>
    <source>
        <strain evidence="3">E1425</strain>
    </source>
</reference>
<feature type="region of interest" description="Disordered" evidence="1">
    <location>
        <begin position="472"/>
        <end position="562"/>
    </location>
</feature>
<feature type="domain" description="DH" evidence="2">
    <location>
        <begin position="59"/>
        <end position="240"/>
    </location>
</feature>
<evidence type="ECO:0000313" key="4">
    <source>
        <dbReference type="Proteomes" id="UP000827284"/>
    </source>
</evidence>
<dbReference type="InterPro" id="IPR051092">
    <property type="entry name" value="FYVE_RhoGEF_PH"/>
</dbReference>
<proteinExistence type="predicted"/>
<feature type="region of interest" description="Disordered" evidence="1">
    <location>
        <begin position="1"/>
        <end position="62"/>
    </location>
</feature>
<dbReference type="EMBL" id="BQFW01000008">
    <property type="protein sequence ID" value="GJJ73446.1"/>
    <property type="molecule type" value="Genomic_DNA"/>
</dbReference>
<dbReference type="Gene3D" id="1.20.900.10">
    <property type="entry name" value="Dbl homology (DH) domain"/>
    <property type="match status" value="1"/>
</dbReference>
<dbReference type="Proteomes" id="UP000827284">
    <property type="component" value="Unassembled WGS sequence"/>
</dbReference>
<dbReference type="OrthoDB" id="6244550at2759"/>
<sequence>MNGDSRPMQMSMPQRQPYYNDGPGPRQPAGGYGNQHPMRPIPSHLQRPPFEQPMPNHPKSPNPLDDLVDTEKEYVTDLKVLLQRVSAGWTQDDFPPKEVDDLLRDVEDIYAVNRKFSKKLVDVLAAADVTKELGSVLMWFVDSMETPYSNFCRSHVPMLDNWPEIMNNTRLQDILAAIAAEQFQHVTLDSFLMKPIERLHYYRRLYMRLLDSSERGKPDFEALESAFMRIDTILRFVTVDVPGTSRHPASPALSGISSMSSLRHALPSPPITDQTSPNFPPQGRPMNNNHSPALPPSPLSPGQSPHQRPQQQHQPSPRSAEAMLNLEKTLDTSRTLDLFTMQPKACSLSLALIEREVLIRGDFGFNISTDDGIEERFEDGHVILLSDLLLICRMKTTDEIDDNPEGNESFLWLLFPPLAIRHVVAQDGTMNDQEQTLELIIVKRVTARIWMPDQDLKFNWMDEVNGAQSRDLIKVQQQQQQQQQNPQSPGMQGLNRNYTQSRPMRPMGPGSPLSPTFHGDPNQRPPFNSGPISPQFQGQQYPGGPMSPRPRPPVLAMGGGGGPMMHGGMHSPGRPQMSPGGGMGRPMLHPGAPMHQGGGGRPPRHPNQRMSMRRANTMTVRPGPPRGRILGQGDVAAAKEIMFKTKPCDVFQWRDDIWDPLVEDDDCYAELRLTTANRLAMAVTTFESGQLVLNAWIVESTTFRRASETDVSVSMDMGASVQWFLVALNSGREADDFCMAFQRTKDRAMYDPSLQKSASPILSRGDSLASTVTQKSVSREKEVKQTLTPMCPAVECKLLLQAGDHGQWMSLGAARVEIRMEKPSGHVRLFVGLISNHKRILDSVIVQRDCLELVGPKKLAITLMNAQEKMSIIYMLQFKDETHATKIFEGLSLNENE</sequence>
<feature type="compositionally biased region" description="Pro residues" evidence="1">
    <location>
        <begin position="50"/>
        <end position="61"/>
    </location>
</feature>
<feature type="region of interest" description="Disordered" evidence="1">
    <location>
        <begin position="261"/>
        <end position="319"/>
    </location>
</feature>
<comment type="caution">
    <text evidence="3">The sequence shown here is derived from an EMBL/GenBank/DDBJ whole genome shotgun (WGS) entry which is preliminary data.</text>
</comment>
<evidence type="ECO:0000259" key="2">
    <source>
        <dbReference type="PROSITE" id="PS50010"/>
    </source>
</evidence>
<organism evidence="3 4">
    <name type="scientific">Entomortierella parvispora</name>
    <dbReference type="NCBI Taxonomy" id="205924"/>
    <lineage>
        <taxon>Eukaryota</taxon>
        <taxon>Fungi</taxon>
        <taxon>Fungi incertae sedis</taxon>
        <taxon>Mucoromycota</taxon>
        <taxon>Mortierellomycotina</taxon>
        <taxon>Mortierellomycetes</taxon>
        <taxon>Mortierellales</taxon>
        <taxon>Mortierellaceae</taxon>
        <taxon>Entomortierella</taxon>
    </lineage>
</organism>
<dbReference type="PROSITE" id="PS50010">
    <property type="entry name" value="DH_2"/>
    <property type="match status" value="1"/>
</dbReference>
<dbReference type="InterPro" id="IPR035899">
    <property type="entry name" value="DBL_dom_sf"/>
</dbReference>
<dbReference type="SMART" id="SM00325">
    <property type="entry name" value="RhoGEF"/>
    <property type="match status" value="1"/>
</dbReference>
<dbReference type="SUPFAM" id="SSF48065">
    <property type="entry name" value="DBL homology domain (DH-domain)"/>
    <property type="match status" value="1"/>
</dbReference>
<dbReference type="PANTHER" id="PTHR12673">
    <property type="entry name" value="FACIOGENITAL DYSPLASIA PROTEIN"/>
    <property type="match status" value="1"/>
</dbReference>
<feature type="compositionally biased region" description="Low complexity" evidence="1">
    <location>
        <begin position="534"/>
        <end position="544"/>
    </location>
</feature>